<organism evidence="1 2">
    <name type="scientific">Artomyces pyxidatus</name>
    <dbReference type="NCBI Taxonomy" id="48021"/>
    <lineage>
        <taxon>Eukaryota</taxon>
        <taxon>Fungi</taxon>
        <taxon>Dikarya</taxon>
        <taxon>Basidiomycota</taxon>
        <taxon>Agaricomycotina</taxon>
        <taxon>Agaricomycetes</taxon>
        <taxon>Russulales</taxon>
        <taxon>Auriscalpiaceae</taxon>
        <taxon>Artomyces</taxon>
    </lineage>
</organism>
<name>A0ACB8SVV7_9AGAM</name>
<evidence type="ECO:0000313" key="2">
    <source>
        <dbReference type="Proteomes" id="UP000814140"/>
    </source>
</evidence>
<reference evidence="1" key="2">
    <citation type="journal article" date="2022" name="New Phytol.">
        <title>Evolutionary transition to the ectomycorrhizal habit in the genomes of a hyperdiverse lineage of mushroom-forming fungi.</title>
        <authorList>
            <person name="Looney B."/>
            <person name="Miyauchi S."/>
            <person name="Morin E."/>
            <person name="Drula E."/>
            <person name="Courty P.E."/>
            <person name="Kohler A."/>
            <person name="Kuo A."/>
            <person name="LaButti K."/>
            <person name="Pangilinan J."/>
            <person name="Lipzen A."/>
            <person name="Riley R."/>
            <person name="Andreopoulos W."/>
            <person name="He G."/>
            <person name="Johnson J."/>
            <person name="Nolan M."/>
            <person name="Tritt A."/>
            <person name="Barry K.W."/>
            <person name="Grigoriev I.V."/>
            <person name="Nagy L.G."/>
            <person name="Hibbett D."/>
            <person name="Henrissat B."/>
            <person name="Matheny P.B."/>
            <person name="Labbe J."/>
            <person name="Martin F.M."/>
        </authorList>
    </citation>
    <scope>NUCLEOTIDE SEQUENCE</scope>
    <source>
        <strain evidence="1">HHB10654</strain>
    </source>
</reference>
<evidence type="ECO:0000313" key="1">
    <source>
        <dbReference type="EMBL" id="KAI0060509.1"/>
    </source>
</evidence>
<dbReference type="Proteomes" id="UP000814140">
    <property type="component" value="Unassembled WGS sequence"/>
</dbReference>
<gene>
    <name evidence="1" type="ORF">BV25DRAFT_935724</name>
</gene>
<sequence length="324" mass="36161">METSAFKKYTTSRGYTYNYYRKVAEGSKPTLVFLHGFPSTSYDWRHQVAFFQTRGYGLIVPDMLGYAGTDKPTDPSAYVGSGLAKDVVDILDAEDVAKAIVVGHDWGSRVASRLVDYYPERVAALAFVTVGYILSNPGVEYMEVAKQLAGYELFGYWSFFSSEGADKLVESHFDSFFSLFFPNPPSLWVEHMRPGGAFEAWIKSDRRSPLPAYVTEEDKEYHREVLLGGGLAAPFCYFKVMTQGLEAADNKNIPKESTEVKQPFFFAASKQDACCLPSRGYHGIATSVRGPVTTQEFDADHWVMLSHAEELNDALLGWLNGLSD</sequence>
<reference evidence="1" key="1">
    <citation type="submission" date="2021-03" db="EMBL/GenBank/DDBJ databases">
        <authorList>
            <consortium name="DOE Joint Genome Institute"/>
            <person name="Ahrendt S."/>
            <person name="Looney B.P."/>
            <person name="Miyauchi S."/>
            <person name="Morin E."/>
            <person name="Drula E."/>
            <person name="Courty P.E."/>
            <person name="Chicoki N."/>
            <person name="Fauchery L."/>
            <person name="Kohler A."/>
            <person name="Kuo A."/>
            <person name="Labutti K."/>
            <person name="Pangilinan J."/>
            <person name="Lipzen A."/>
            <person name="Riley R."/>
            <person name="Andreopoulos W."/>
            <person name="He G."/>
            <person name="Johnson J."/>
            <person name="Barry K.W."/>
            <person name="Grigoriev I.V."/>
            <person name="Nagy L."/>
            <person name="Hibbett D."/>
            <person name="Henrissat B."/>
            <person name="Matheny P.B."/>
            <person name="Labbe J."/>
            <person name="Martin F."/>
        </authorList>
    </citation>
    <scope>NUCLEOTIDE SEQUENCE</scope>
    <source>
        <strain evidence="1">HHB10654</strain>
    </source>
</reference>
<comment type="caution">
    <text evidence="1">The sequence shown here is derived from an EMBL/GenBank/DDBJ whole genome shotgun (WGS) entry which is preliminary data.</text>
</comment>
<protein>
    <submittedName>
        <fullName evidence="1">Alpha/beta-hydrolase</fullName>
    </submittedName>
</protein>
<accession>A0ACB8SVV7</accession>
<dbReference type="EMBL" id="MU277218">
    <property type="protein sequence ID" value="KAI0060509.1"/>
    <property type="molecule type" value="Genomic_DNA"/>
</dbReference>
<proteinExistence type="predicted"/>
<keyword evidence="2" id="KW-1185">Reference proteome</keyword>